<organism evidence="1 2">
    <name type="scientific">Hygrophoropsis aurantiaca</name>
    <dbReference type="NCBI Taxonomy" id="72124"/>
    <lineage>
        <taxon>Eukaryota</taxon>
        <taxon>Fungi</taxon>
        <taxon>Dikarya</taxon>
        <taxon>Basidiomycota</taxon>
        <taxon>Agaricomycotina</taxon>
        <taxon>Agaricomycetes</taxon>
        <taxon>Agaricomycetidae</taxon>
        <taxon>Boletales</taxon>
        <taxon>Coniophorineae</taxon>
        <taxon>Hygrophoropsidaceae</taxon>
        <taxon>Hygrophoropsis</taxon>
    </lineage>
</organism>
<gene>
    <name evidence="1" type="ORF">BJ138DRAFT_1018573</name>
</gene>
<protein>
    <submittedName>
        <fullName evidence="1">Uncharacterized protein</fullName>
    </submittedName>
</protein>
<dbReference type="EMBL" id="MU268348">
    <property type="protein sequence ID" value="KAH7904833.1"/>
    <property type="molecule type" value="Genomic_DNA"/>
</dbReference>
<comment type="caution">
    <text evidence="1">The sequence shown here is derived from an EMBL/GenBank/DDBJ whole genome shotgun (WGS) entry which is preliminary data.</text>
</comment>
<reference evidence="1" key="1">
    <citation type="journal article" date="2021" name="New Phytol.">
        <title>Evolutionary innovations through gain and loss of genes in the ectomycorrhizal Boletales.</title>
        <authorList>
            <person name="Wu G."/>
            <person name="Miyauchi S."/>
            <person name="Morin E."/>
            <person name="Kuo A."/>
            <person name="Drula E."/>
            <person name="Varga T."/>
            <person name="Kohler A."/>
            <person name="Feng B."/>
            <person name="Cao Y."/>
            <person name="Lipzen A."/>
            <person name="Daum C."/>
            <person name="Hundley H."/>
            <person name="Pangilinan J."/>
            <person name="Johnson J."/>
            <person name="Barry K."/>
            <person name="LaButti K."/>
            <person name="Ng V."/>
            <person name="Ahrendt S."/>
            <person name="Min B."/>
            <person name="Choi I.G."/>
            <person name="Park H."/>
            <person name="Plett J.M."/>
            <person name="Magnuson J."/>
            <person name="Spatafora J.W."/>
            <person name="Nagy L.G."/>
            <person name="Henrissat B."/>
            <person name="Grigoriev I.V."/>
            <person name="Yang Z.L."/>
            <person name="Xu J."/>
            <person name="Martin F.M."/>
        </authorList>
    </citation>
    <scope>NUCLEOTIDE SEQUENCE</scope>
    <source>
        <strain evidence="1">ATCC 28755</strain>
    </source>
</reference>
<sequence>MRLIESTNDGPSLREYIEETEGFLKDVQLGYPVDKTLSKVLDKPSEHAAFALRDGLLYSKNHGGEEVLCIPRAVSKGKSIPGIIIEQAHMVLGHFGPNKTADYIRRWYWW</sequence>
<dbReference type="Proteomes" id="UP000790377">
    <property type="component" value="Unassembled WGS sequence"/>
</dbReference>
<feature type="non-terminal residue" evidence="1">
    <location>
        <position position="110"/>
    </location>
</feature>
<proteinExistence type="predicted"/>
<name>A0ACB7ZVR8_9AGAM</name>
<accession>A0ACB7ZVR8</accession>
<keyword evidence="2" id="KW-1185">Reference proteome</keyword>
<evidence type="ECO:0000313" key="2">
    <source>
        <dbReference type="Proteomes" id="UP000790377"/>
    </source>
</evidence>
<evidence type="ECO:0000313" key="1">
    <source>
        <dbReference type="EMBL" id="KAH7904833.1"/>
    </source>
</evidence>